<dbReference type="PIRSF" id="PIRSF037647">
    <property type="entry name" value="Dynein_regulator_Lis1"/>
    <property type="match status" value="1"/>
</dbReference>
<dbReference type="GO" id="GO:0005813">
    <property type="term" value="C:centrosome"/>
    <property type="evidence" value="ECO:0007669"/>
    <property type="project" value="UniProtKB-SubCell"/>
</dbReference>
<dbReference type="InterPro" id="IPR006594">
    <property type="entry name" value="LisH"/>
</dbReference>
<dbReference type="GO" id="GO:0070840">
    <property type="term" value="F:dynein complex binding"/>
    <property type="evidence" value="ECO:0007669"/>
    <property type="project" value="UniProtKB-UniRule"/>
</dbReference>
<dbReference type="GO" id="GO:0051012">
    <property type="term" value="P:microtubule sliding"/>
    <property type="evidence" value="ECO:0007669"/>
    <property type="project" value="UniProtKB-UniRule"/>
</dbReference>
<evidence type="ECO:0000256" key="7">
    <source>
        <dbReference type="ARBA" id="ARBA00022737"/>
    </source>
</evidence>
<evidence type="ECO:0000256" key="11">
    <source>
        <dbReference type="ARBA" id="ARBA00023054"/>
    </source>
</evidence>
<dbReference type="HAMAP" id="MF_03141">
    <property type="entry name" value="lis1"/>
    <property type="match status" value="1"/>
</dbReference>
<keyword evidence="10 15" id="KW-0524">Neurogenesis</keyword>
<dbReference type="GO" id="GO:0005875">
    <property type="term" value="C:microtubule associated complex"/>
    <property type="evidence" value="ECO:0007669"/>
    <property type="project" value="UniProtKB-UniRule"/>
</dbReference>
<accession>A0AAV2JAA1</accession>
<feature type="repeat" description="WD" evidence="16">
    <location>
        <begin position="249"/>
        <end position="290"/>
    </location>
</feature>
<dbReference type="SUPFAM" id="SSF109925">
    <property type="entry name" value="Lissencephaly-1 protein (Lis-1, PAF-AH alpha) N-terminal domain"/>
    <property type="match status" value="1"/>
</dbReference>
<dbReference type="FunFam" id="1.20.960.30:FF:000002">
    <property type="entry name" value="Platelet-activating factor acetylhydrolase ib"/>
    <property type="match status" value="1"/>
</dbReference>
<dbReference type="InterPro" id="IPR015943">
    <property type="entry name" value="WD40/YVTN_repeat-like_dom_sf"/>
</dbReference>
<dbReference type="InterPro" id="IPR037190">
    <property type="entry name" value="LIS1_N"/>
</dbReference>
<evidence type="ECO:0000259" key="17">
    <source>
        <dbReference type="Pfam" id="PF24951"/>
    </source>
</evidence>
<comment type="subcellular location">
    <subcellularLocation>
        <location evidence="15">Cytoplasm</location>
        <location evidence="15">Cytoskeleton</location>
    </subcellularLocation>
    <subcellularLocation>
        <location evidence="15">Cytoplasm</location>
        <location evidence="15">Cytoskeleton</location>
        <location evidence="15">Microtubule organizing center</location>
        <location evidence="15">Centrosome</location>
    </subcellularLocation>
    <text evidence="15">Localizes to the plus end of microtubules and to the centrosome.</text>
</comment>
<dbReference type="InterPro" id="IPR050349">
    <property type="entry name" value="WD_LIS1/nudF_dynein_reg"/>
</dbReference>
<dbReference type="SMART" id="SM00667">
    <property type="entry name" value="LisH"/>
    <property type="match status" value="1"/>
</dbReference>
<dbReference type="InterPro" id="IPR036322">
    <property type="entry name" value="WD40_repeat_dom_sf"/>
</dbReference>
<keyword evidence="13 15" id="KW-0131">Cell cycle</keyword>
<evidence type="ECO:0000313" key="18">
    <source>
        <dbReference type="EMBL" id="CAL1573143.1"/>
    </source>
</evidence>
<feature type="initiator methionine" description="Removed" evidence="15">
    <location>
        <position position="20"/>
    </location>
</feature>
<dbReference type="SUPFAM" id="SSF50978">
    <property type="entry name" value="WD40 repeat-like"/>
    <property type="match status" value="1"/>
</dbReference>
<keyword evidence="3 15" id="KW-0963">Cytoplasm</keyword>
<evidence type="ECO:0000256" key="6">
    <source>
        <dbReference type="ARBA" id="ARBA00022701"/>
    </source>
</evidence>
<feature type="repeat" description="WD" evidence="16">
    <location>
        <begin position="123"/>
        <end position="164"/>
    </location>
</feature>
<keyword evidence="7" id="KW-0677">Repeat</keyword>
<feature type="domain" description="PAC1-like LisH-like dimerisation" evidence="17">
    <location>
        <begin position="24"/>
        <end position="58"/>
    </location>
</feature>
<comment type="domain">
    <text evidence="15">Dimerization mediated by the LisH domain may be required to activate dynein.</text>
</comment>
<gene>
    <name evidence="15" type="primary">PAFAH1B1</name>
    <name evidence="15" type="synonym">LIS1</name>
    <name evidence="18" type="ORF">KC01_LOCUS5102</name>
</gene>
<evidence type="ECO:0000256" key="13">
    <source>
        <dbReference type="ARBA" id="ARBA00023306"/>
    </source>
</evidence>
<evidence type="ECO:0000256" key="3">
    <source>
        <dbReference type="ARBA" id="ARBA00022490"/>
    </source>
</evidence>
<dbReference type="PANTHER" id="PTHR44129">
    <property type="entry name" value="WD REPEAT-CONTAINING PROTEIN POP1"/>
    <property type="match status" value="1"/>
</dbReference>
<organism evidence="18 19">
    <name type="scientific">Knipowitschia caucasica</name>
    <name type="common">Caucasian dwarf goby</name>
    <name type="synonym">Pomatoschistus caucasicus</name>
    <dbReference type="NCBI Taxonomy" id="637954"/>
    <lineage>
        <taxon>Eukaryota</taxon>
        <taxon>Metazoa</taxon>
        <taxon>Chordata</taxon>
        <taxon>Craniata</taxon>
        <taxon>Vertebrata</taxon>
        <taxon>Euteleostomi</taxon>
        <taxon>Actinopterygii</taxon>
        <taxon>Neopterygii</taxon>
        <taxon>Teleostei</taxon>
        <taxon>Neoteleostei</taxon>
        <taxon>Acanthomorphata</taxon>
        <taxon>Gobiaria</taxon>
        <taxon>Gobiiformes</taxon>
        <taxon>Gobioidei</taxon>
        <taxon>Gobiidae</taxon>
        <taxon>Gobiinae</taxon>
        <taxon>Knipowitschia</taxon>
    </lineage>
</organism>
<keyword evidence="9 15" id="KW-0221">Differentiation</keyword>
<dbReference type="SMART" id="SM00320">
    <property type="entry name" value="WD40"/>
    <property type="match status" value="7"/>
</dbReference>
<dbReference type="GO" id="GO:0048854">
    <property type="term" value="P:brain morphogenesis"/>
    <property type="evidence" value="ECO:0007669"/>
    <property type="project" value="UniProtKB-ARBA"/>
</dbReference>
<evidence type="ECO:0000256" key="1">
    <source>
        <dbReference type="ARBA" id="ARBA00022448"/>
    </source>
</evidence>
<evidence type="ECO:0000256" key="16">
    <source>
        <dbReference type="PROSITE-ProRule" id="PRU00221"/>
    </source>
</evidence>
<dbReference type="PROSITE" id="PS00678">
    <property type="entry name" value="WD_REPEATS_1"/>
    <property type="match status" value="4"/>
</dbReference>
<evidence type="ECO:0000256" key="5">
    <source>
        <dbReference type="ARBA" id="ARBA00022618"/>
    </source>
</evidence>
<dbReference type="Pfam" id="PF24951">
    <property type="entry name" value="LisH_PAC1"/>
    <property type="match status" value="1"/>
</dbReference>
<dbReference type="InterPro" id="IPR056795">
    <property type="entry name" value="PAC1-like_LisH-like_dom"/>
</dbReference>
<keyword evidence="19" id="KW-1185">Reference proteome</keyword>
<dbReference type="Gene3D" id="2.130.10.10">
    <property type="entry name" value="YVTN repeat-like/Quinoprotein amine dehydrogenase"/>
    <property type="match status" value="1"/>
</dbReference>
<dbReference type="Pfam" id="PF00400">
    <property type="entry name" value="WD40"/>
    <property type="match status" value="7"/>
</dbReference>
<comment type="function">
    <text evidence="15">Positively regulates the activity of the minus-end directed microtubule motor protein dynein. May enhance dynein-mediated microtubule sliding by targeting dynein to the microtubule plus end. Required for several dynein- and microtubule-dependent processes such as the maintenance of Golgi integrity, the peripheral transport of microtubule fragments and the coupling of the nucleus and centrosome. May be required for proliferation of neuronal precursors and neuronal migration.</text>
</comment>
<keyword evidence="8 15" id="KW-0498">Mitosis</keyword>
<dbReference type="FunFam" id="2.130.10.10:FF:000038">
    <property type="entry name" value="Lissencephaly-1 homolog B"/>
    <property type="match status" value="1"/>
</dbReference>
<protein>
    <recommendedName>
        <fullName evidence="15">Lissencephaly-1 homolog</fullName>
    </recommendedName>
</protein>
<reference evidence="18 19" key="1">
    <citation type="submission" date="2024-04" db="EMBL/GenBank/DDBJ databases">
        <authorList>
            <person name="Waldvogel A.-M."/>
            <person name="Schoenle A."/>
        </authorList>
    </citation>
    <scope>NUCLEOTIDE SEQUENCE [LARGE SCALE GENOMIC DNA]</scope>
</reference>
<dbReference type="Proteomes" id="UP001497482">
    <property type="component" value="Chromosome 11"/>
</dbReference>
<feature type="repeat" description="WD" evidence="16">
    <location>
        <begin position="165"/>
        <end position="206"/>
    </location>
</feature>
<dbReference type="PRINTS" id="PR00320">
    <property type="entry name" value="GPROTEINBRPT"/>
</dbReference>
<dbReference type="PROSITE" id="PS50082">
    <property type="entry name" value="WD_REPEATS_2"/>
    <property type="match status" value="7"/>
</dbReference>
<comment type="subunit">
    <text evidence="14">Can self-associate. Component of the cytosolic PAF-AH (I) heterotetrameric enzyme, which is composed of PAFAH1B1 (beta), PAFAH1B2 (alpha2) and PAFAH1B3 (alpha1) subunits. The catalytic activity of the enzyme resides in the alpha1 (PAFAH1B3) and alpha2 (PAFAH1B2) subunits, whereas the beta subunit (PAFAH1B1) has regulatory activity. Trimer formation is not essential for the catalytic activity. Interacts with dynein, dynactin, nde1 and ndel1.</text>
</comment>
<dbReference type="InterPro" id="IPR001680">
    <property type="entry name" value="WD40_rpt"/>
</dbReference>
<dbReference type="CDD" id="cd00200">
    <property type="entry name" value="WD40"/>
    <property type="match status" value="1"/>
</dbReference>
<sequence>MNSSIPVAAMGASNWGHRAMVLSQRQRDELNRAIADYLRSNGYEEAYSTFKKEAELDMNEEIDKKYAGLLEKKWTSVIRLQKKVMELESKLNEAKEEMTHGGPVGQKRDPKEWIPRPPEKYSLSGHRAPVTRVIFHPVFSVMVTASEDATIKVWDYEAGDFERTLKGHTDSVQDISFDMTGKLLASCSADMSIKLWDFQGFECIRTMHGHDHNVSSVAIMPNGDHIVSASRDKTMKMWEVATGYCVKTFTGHREWVRMVRPNQDGSLIASCSNDQTVRVWVVASKECKAELREHEHVVECISWAPDSAHPTILEATGSENKKSGKPGPFLLSGSRDKTIKMWDVSTGMCLMTLVGHDNWVRGVVVHPGGRFIVSCADDKTLRIWDYKNKRCMKTLFAHDHFVTSLDFHKTAPFVVTGCVDQTVKVWECR</sequence>
<dbReference type="InterPro" id="IPR019775">
    <property type="entry name" value="WD40_repeat_CS"/>
</dbReference>
<evidence type="ECO:0000313" key="19">
    <source>
        <dbReference type="Proteomes" id="UP001497482"/>
    </source>
</evidence>
<feature type="repeat" description="WD" evidence="16">
    <location>
        <begin position="207"/>
        <end position="248"/>
    </location>
</feature>
<dbReference type="PROSITE" id="PS50294">
    <property type="entry name" value="WD_REPEATS_REGION"/>
    <property type="match status" value="6"/>
</dbReference>
<dbReference type="PROSITE" id="PS50896">
    <property type="entry name" value="LISH"/>
    <property type="match status" value="1"/>
</dbReference>
<evidence type="ECO:0000256" key="12">
    <source>
        <dbReference type="ARBA" id="ARBA00023212"/>
    </source>
</evidence>
<evidence type="ECO:0000256" key="8">
    <source>
        <dbReference type="ARBA" id="ARBA00022776"/>
    </source>
</evidence>
<keyword evidence="12 15" id="KW-0206">Cytoskeleton</keyword>
<evidence type="ECO:0000256" key="14">
    <source>
        <dbReference type="ARBA" id="ARBA00046915"/>
    </source>
</evidence>
<feature type="repeat" description="WD" evidence="16">
    <location>
        <begin position="353"/>
        <end position="394"/>
    </location>
</feature>
<dbReference type="AlphaFoldDB" id="A0AAV2JAA1"/>
<dbReference type="GO" id="GO:0030154">
    <property type="term" value="P:cell differentiation"/>
    <property type="evidence" value="ECO:0007669"/>
    <property type="project" value="UniProtKB-KW"/>
</dbReference>
<evidence type="ECO:0000256" key="15">
    <source>
        <dbReference type="HAMAP-Rule" id="MF_03141"/>
    </source>
</evidence>
<dbReference type="GO" id="GO:0005874">
    <property type="term" value="C:microtubule"/>
    <property type="evidence" value="ECO:0007669"/>
    <property type="project" value="UniProtKB-KW"/>
</dbReference>
<comment type="subunit">
    <text evidence="15">Can self-associate. Interacts with dynein, dynactin, NDE1 and NDEL1.</text>
</comment>
<keyword evidence="11 15" id="KW-0175">Coiled coil</keyword>
<comment type="similarity">
    <text evidence="15">Belongs to the WD repeat LIS1/nudF family.</text>
</comment>
<dbReference type="GO" id="GO:0000132">
    <property type="term" value="P:establishment of mitotic spindle orientation"/>
    <property type="evidence" value="ECO:0007669"/>
    <property type="project" value="UniProtKB-UniRule"/>
</dbReference>
<dbReference type="GO" id="GO:0051301">
    <property type="term" value="P:cell division"/>
    <property type="evidence" value="ECO:0007669"/>
    <property type="project" value="UniProtKB-KW"/>
</dbReference>
<proteinExistence type="inferred from homology"/>
<keyword evidence="4 16" id="KW-0853">WD repeat</keyword>
<feature type="repeat" description="WD" evidence="16">
    <location>
        <begin position="327"/>
        <end position="352"/>
    </location>
</feature>
<keyword evidence="2 15" id="KW-0217">Developmental protein</keyword>
<dbReference type="InterPro" id="IPR020472">
    <property type="entry name" value="WD40_PAC1"/>
</dbReference>
<evidence type="ECO:0000256" key="10">
    <source>
        <dbReference type="ARBA" id="ARBA00022902"/>
    </source>
</evidence>
<name>A0AAV2JAA1_KNICA</name>
<dbReference type="EMBL" id="OZ035833">
    <property type="protein sequence ID" value="CAL1573143.1"/>
    <property type="molecule type" value="Genomic_DNA"/>
</dbReference>
<keyword evidence="1 15" id="KW-0813">Transport</keyword>
<feature type="repeat" description="WD" evidence="16">
    <location>
        <begin position="395"/>
        <end position="429"/>
    </location>
</feature>
<keyword evidence="6 15" id="KW-0493">Microtubule</keyword>
<dbReference type="GO" id="GO:0005737">
    <property type="term" value="C:cytoplasm"/>
    <property type="evidence" value="ECO:0007669"/>
    <property type="project" value="UniProtKB-UniRule"/>
</dbReference>
<evidence type="ECO:0000256" key="9">
    <source>
        <dbReference type="ARBA" id="ARBA00022782"/>
    </source>
</evidence>
<evidence type="ECO:0000256" key="4">
    <source>
        <dbReference type="ARBA" id="ARBA00022574"/>
    </source>
</evidence>
<evidence type="ECO:0000256" key="2">
    <source>
        <dbReference type="ARBA" id="ARBA00022473"/>
    </source>
</evidence>
<dbReference type="Gene3D" id="1.20.960.30">
    <property type="match status" value="1"/>
</dbReference>
<dbReference type="InterPro" id="IPR017252">
    <property type="entry name" value="Dynein_regulator_LIS1"/>
</dbReference>
<keyword evidence="5 15" id="KW-0132">Cell division</keyword>